<sequence>MLALRQRLTDVNWLPAPPEVEWQALASPSERLQLAGREGEALSRRAQTAEPDAQPLTLQTLLRFPARGSRSQRRLIPHLLHSIGNLRPSGRLSEAGPAQPATALTTPVCPALSTRTDGTAGLLVGAQTMPPPEGPGHRSARDQRGPTMRLTTAACREGPAGLFVLGGVQLLQDFCGRRKMAVKERGRWPRSSEATIDVSSDSRPLSAVGRRGFASHFHTARPISMEEYTWPLCCSTNGLRTRRAGRQRGGGHLKRAAALGGVELPHGERGGRTLESSSPRRVRAQCFCGQSRLCARSAGRALLRLHTAHSASEEDGFSCVPECTSTVSASRGSAAVSVLFLACS</sequence>
<protein>
    <submittedName>
        <fullName evidence="1">Uncharacterized protein</fullName>
    </submittedName>
</protein>
<keyword evidence="2" id="KW-1185">Reference proteome</keyword>
<gene>
    <name evidence="1" type="ORF">AAFF_G00183320</name>
</gene>
<comment type="caution">
    <text evidence="1">The sequence shown here is derived from an EMBL/GenBank/DDBJ whole genome shotgun (WGS) entry which is preliminary data.</text>
</comment>
<reference evidence="1" key="1">
    <citation type="journal article" date="2023" name="Science">
        <title>Genome structures resolve the early diversification of teleost fishes.</title>
        <authorList>
            <person name="Parey E."/>
            <person name="Louis A."/>
            <person name="Montfort J."/>
            <person name="Bouchez O."/>
            <person name="Roques C."/>
            <person name="Iampietro C."/>
            <person name="Lluch J."/>
            <person name="Castinel A."/>
            <person name="Donnadieu C."/>
            <person name="Desvignes T."/>
            <person name="Floi Bucao C."/>
            <person name="Jouanno E."/>
            <person name="Wen M."/>
            <person name="Mejri S."/>
            <person name="Dirks R."/>
            <person name="Jansen H."/>
            <person name="Henkel C."/>
            <person name="Chen W.J."/>
            <person name="Zahm M."/>
            <person name="Cabau C."/>
            <person name="Klopp C."/>
            <person name="Thompson A.W."/>
            <person name="Robinson-Rechavi M."/>
            <person name="Braasch I."/>
            <person name="Lecointre G."/>
            <person name="Bobe J."/>
            <person name="Postlethwait J.H."/>
            <person name="Berthelot C."/>
            <person name="Roest Crollius H."/>
            <person name="Guiguen Y."/>
        </authorList>
    </citation>
    <scope>NUCLEOTIDE SEQUENCE</scope>
    <source>
        <strain evidence="1">NC1722</strain>
    </source>
</reference>
<evidence type="ECO:0000313" key="2">
    <source>
        <dbReference type="Proteomes" id="UP001221898"/>
    </source>
</evidence>
<dbReference type="AlphaFoldDB" id="A0AAD7RKT4"/>
<name>A0AAD7RKT4_9TELE</name>
<proteinExistence type="predicted"/>
<dbReference type="Proteomes" id="UP001221898">
    <property type="component" value="Unassembled WGS sequence"/>
</dbReference>
<evidence type="ECO:0000313" key="1">
    <source>
        <dbReference type="EMBL" id="KAJ8385732.1"/>
    </source>
</evidence>
<organism evidence="1 2">
    <name type="scientific">Aldrovandia affinis</name>
    <dbReference type="NCBI Taxonomy" id="143900"/>
    <lineage>
        <taxon>Eukaryota</taxon>
        <taxon>Metazoa</taxon>
        <taxon>Chordata</taxon>
        <taxon>Craniata</taxon>
        <taxon>Vertebrata</taxon>
        <taxon>Euteleostomi</taxon>
        <taxon>Actinopterygii</taxon>
        <taxon>Neopterygii</taxon>
        <taxon>Teleostei</taxon>
        <taxon>Notacanthiformes</taxon>
        <taxon>Halosauridae</taxon>
        <taxon>Aldrovandia</taxon>
    </lineage>
</organism>
<accession>A0AAD7RKT4</accession>
<dbReference type="EMBL" id="JAINUG010000243">
    <property type="protein sequence ID" value="KAJ8385732.1"/>
    <property type="molecule type" value="Genomic_DNA"/>
</dbReference>